<dbReference type="Proteomes" id="UP000783863">
    <property type="component" value="Unassembled WGS sequence"/>
</dbReference>
<sequence>MTSVRYSRQYEPADGVWTGLPTPGQWYLAAGAPPVDGDAQRWHEE</sequence>
<evidence type="ECO:0000313" key="1">
    <source>
        <dbReference type="EMBL" id="MBX0305273.1"/>
    </source>
</evidence>
<name>A0A8J7YQ38_9EURY</name>
<organism evidence="1 2">
    <name type="scientific">Haloarcula salinisoli</name>
    <dbReference type="NCBI Taxonomy" id="2487746"/>
    <lineage>
        <taxon>Archaea</taxon>
        <taxon>Methanobacteriati</taxon>
        <taxon>Methanobacteriota</taxon>
        <taxon>Stenosarchaea group</taxon>
        <taxon>Halobacteria</taxon>
        <taxon>Halobacteriales</taxon>
        <taxon>Haloarculaceae</taxon>
        <taxon>Haloarcula</taxon>
    </lineage>
</organism>
<accession>A0A8J7YQ38</accession>
<protein>
    <submittedName>
        <fullName evidence="1">Uncharacterized protein</fullName>
    </submittedName>
</protein>
<keyword evidence="2" id="KW-1185">Reference proteome</keyword>
<evidence type="ECO:0000313" key="2">
    <source>
        <dbReference type="Proteomes" id="UP000783863"/>
    </source>
</evidence>
<proteinExistence type="predicted"/>
<reference evidence="1" key="1">
    <citation type="submission" date="2021-06" db="EMBL/GenBank/DDBJ databases">
        <title>Halomicroarcula sp. F24A a new haloarchaeum isolated from saline soil.</title>
        <authorList>
            <person name="Duran-Viseras A."/>
            <person name="Sanchez-Porro C."/>
            <person name="Ventosa A."/>
        </authorList>
    </citation>
    <scope>NUCLEOTIDE SEQUENCE</scope>
    <source>
        <strain evidence="1">F24A</strain>
    </source>
</reference>
<dbReference type="RefSeq" id="WP_220589512.1">
    <property type="nucleotide sequence ID" value="NZ_RKLQ01000003.1"/>
</dbReference>
<dbReference type="AlphaFoldDB" id="A0A8J7YQ38"/>
<comment type="caution">
    <text evidence="1">The sequence shown here is derived from an EMBL/GenBank/DDBJ whole genome shotgun (WGS) entry which is preliminary data.</text>
</comment>
<gene>
    <name evidence="1" type="ORF">EGD98_16545</name>
</gene>
<dbReference type="EMBL" id="RKLQ01000003">
    <property type="protein sequence ID" value="MBX0305273.1"/>
    <property type="molecule type" value="Genomic_DNA"/>
</dbReference>